<dbReference type="NCBIfam" id="TIGR01662">
    <property type="entry name" value="HAD-SF-IIIA"/>
    <property type="match status" value="1"/>
</dbReference>
<dbReference type="InterPro" id="IPR036412">
    <property type="entry name" value="HAD-like_sf"/>
</dbReference>
<dbReference type="SUPFAM" id="SSF56784">
    <property type="entry name" value="HAD-like"/>
    <property type="match status" value="1"/>
</dbReference>
<dbReference type="InterPro" id="IPR023214">
    <property type="entry name" value="HAD_sf"/>
</dbReference>
<dbReference type="EMBL" id="ALWX01000051">
    <property type="protein sequence ID" value="EKA60697.1"/>
    <property type="molecule type" value="Genomic_DNA"/>
</dbReference>
<evidence type="ECO:0000313" key="2">
    <source>
        <dbReference type="Proteomes" id="UP000004474"/>
    </source>
</evidence>
<dbReference type="PANTHER" id="PTHR42891">
    <property type="entry name" value="D-GLYCERO-BETA-D-MANNO-HEPTOSE-1,7-BISPHOSPHATE 7-PHOSPHATASE"/>
    <property type="match status" value="1"/>
</dbReference>
<dbReference type="Proteomes" id="UP000004474">
    <property type="component" value="Unassembled WGS sequence"/>
</dbReference>
<dbReference type="eggNOG" id="COG0241">
    <property type="taxonomic scope" value="Bacteria"/>
</dbReference>
<comment type="caution">
    <text evidence="1">The sequence shown here is derived from an EMBL/GenBank/DDBJ whole genome shotgun (WGS) entry which is preliminary data.</text>
</comment>
<dbReference type="Pfam" id="PF13242">
    <property type="entry name" value="Hydrolase_like"/>
    <property type="match status" value="1"/>
</dbReference>
<dbReference type="InterPro" id="IPR006549">
    <property type="entry name" value="HAD-SF_hydro_IIIA"/>
</dbReference>
<sequence>MTNQRGVARGLLSRTDLEAVHARLAQDLAAADGRVDAVAVCPHDEGECSCRKPFDGLFREALARAPWADPRRCLMIGDMPSDLEPARGLGMRTERVGPDRPFGEVVARVLGGPGPRRDA</sequence>
<accession>K1E5M3</accession>
<dbReference type="AlphaFoldDB" id="K1E5M3"/>
<dbReference type="GO" id="GO:0016791">
    <property type="term" value="F:phosphatase activity"/>
    <property type="evidence" value="ECO:0007669"/>
    <property type="project" value="InterPro"/>
</dbReference>
<dbReference type="InterPro" id="IPR004446">
    <property type="entry name" value="Heptose_bisP_phosphatase"/>
</dbReference>
<organism evidence="1 2">
    <name type="scientific">Janibacter hoylei PVAS-1</name>
    <dbReference type="NCBI Taxonomy" id="1210046"/>
    <lineage>
        <taxon>Bacteria</taxon>
        <taxon>Bacillati</taxon>
        <taxon>Actinomycetota</taxon>
        <taxon>Actinomycetes</taxon>
        <taxon>Micrococcales</taxon>
        <taxon>Intrasporangiaceae</taxon>
        <taxon>Janibacter</taxon>
    </lineage>
</organism>
<name>K1E5M3_9MICO</name>
<dbReference type="Gene3D" id="3.40.50.1000">
    <property type="entry name" value="HAD superfamily/HAD-like"/>
    <property type="match status" value="1"/>
</dbReference>
<evidence type="ECO:0000313" key="1">
    <source>
        <dbReference type="EMBL" id="EKA60697.1"/>
    </source>
</evidence>
<dbReference type="PATRIC" id="fig|1210046.3.peg.2309"/>
<dbReference type="GO" id="GO:0005975">
    <property type="term" value="P:carbohydrate metabolic process"/>
    <property type="evidence" value="ECO:0007669"/>
    <property type="project" value="InterPro"/>
</dbReference>
<proteinExistence type="predicted"/>
<protein>
    <submittedName>
        <fullName evidence="1">Histidinol-phosphate phosphatase family protein</fullName>
    </submittedName>
</protein>
<gene>
    <name evidence="1" type="ORF">B277_12015</name>
</gene>
<reference evidence="1 2" key="1">
    <citation type="journal article" date="2012" name="J. Bacteriol.">
        <title>Genome Sequence of Janibacter hoylei MTCC8307, Isolated from the Stratospheric Air.</title>
        <authorList>
            <person name="Pawar S.P."/>
            <person name="Dhotre D.P."/>
            <person name="Shetty S.A."/>
            <person name="Chowdhury S.P."/>
            <person name="Chaudhari B.L."/>
            <person name="Shouche Y.S."/>
        </authorList>
    </citation>
    <scope>NUCLEOTIDE SEQUENCE [LARGE SCALE GENOMIC DNA]</scope>
    <source>
        <strain evidence="1 2">PVAS-1</strain>
    </source>
</reference>
<dbReference type="PANTHER" id="PTHR42891:SF1">
    <property type="entry name" value="D-GLYCERO-BETA-D-MANNO-HEPTOSE-1,7-BISPHOSPHATE 7-PHOSPHATASE"/>
    <property type="match status" value="1"/>
</dbReference>
<dbReference type="STRING" id="1210046.B277_12015"/>